<dbReference type="Pfam" id="PF00395">
    <property type="entry name" value="SLH"/>
    <property type="match status" value="3"/>
</dbReference>
<sequence length="482" mass="52911">MDKRMLKRIFALMLVFIIVTGSTNGTRYTITVKASNEAGSNSLSTVTVSVVPPILWTPTTPGIVINGVEVNNRDIAMNDVLTTSNTNVNGQSVITITFDQLNIEEYYTAIENDSIMTVSTANESDVYIVELNGQIVKDLKNKRIVLEFNTKDGIYKLPLEEIDIDAIAQQIGKAIILSNIKLQIEIATLTEDELKNAELAAAQVGFKLVIAPIDFTVRATHGDRAIDIISFNNYVERAIALPARVSANNVTTAVVIDPSGKVYHVPTKVELINGNNYAVINSATNSMYAIISNQLEFEDMSNHWAKNAVNNLGSRLVIDEVDNSMFNPDQDITRAEFAAVIVRGLGLKLDDSIRAFSDVTESDWYNNAIQTAFIHNLTTGFNDASFRPNDNITREEAMVIIARAMTITKLNEKLTEQPSAAQIGQFTDTDEVSSWAVSSIEDTIQVGIVSGRTSTKLVPKGNMTRAEAATIIERLLQKSDLI</sequence>
<evidence type="ECO:0000259" key="1">
    <source>
        <dbReference type="PROSITE" id="PS51272"/>
    </source>
</evidence>
<dbReference type="PROSITE" id="PS51272">
    <property type="entry name" value="SLH"/>
    <property type="match status" value="3"/>
</dbReference>
<organism evidence="2 3">
    <name type="scientific">Candidatus Pristimantibacillus lignocellulolyticus</name>
    <dbReference type="NCBI Taxonomy" id="2994561"/>
    <lineage>
        <taxon>Bacteria</taxon>
        <taxon>Bacillati</taxon>
        <taxon>Bacillota</taxon>
        <taxon>Bacilli</taxon>
        <taxon>Bacillales</taxon>
        <taxon>Paenibacillaceae</taxon>
        <taxon>Candidatus Pristimantibacillus</taxon>
    </lineage>
</organism>
<feature type="domain" description="SLH" evidence="1">
    <location>
        <begin position="352"/>
        <end position="415"/>
    </location>
</feature>
<evidence type="ECO:0000313" key="2">
    <source>
        <dbReference type="EMBL" id="URN95023.1"/>
    </source>
</evidence>
<feature type="domain" description="SLH" evidence="1">
    <location>
        <begin position="292"/>
        <end position="351"/>
    </location>
</feature>
<dbReference type="EMBL" id="CP097899">
    <property type="protein sequence ID" value="URN95023.1"/>
    <property type="molecule type" value="Genomic_DNA"/>
</dbReference>
<reference evidence="2" key="1">
    <citation type="submission" date="2022-05" db="EMBL/GenBank/DDBJ databases">
        <title>Novel bacterial taxa in a minimal lignocellulolytic consortium and its capacity to transform plastics disclosed by genome-resolved metagenomics.</title>
        <authorList>
            <person name="Rodriguez C.A.D."/>
            <person name="Diaz-Garcia L."/>
            <person name="Herrera K."/>
            <person name="Tarazona N.A."/>
            <person name="Sproer C."/>
            <person name="Overmann J."/>
            <person name="Jimenez D.J."/>
        </authorList>
    </citation>
    <scope>NUCLEOTIDE SEQUENCE</scope>
    <source>
        <strain evidence="2">MAG5</strain>
    </source>
</reference>
<accession>A0A9J6ZG58</accession>
<dbReference type="PANTHER" id="PTHR43308">
    <property type="entry name" value="OUTER MEMBRANE PROTEIN ALPHA-RELATED"/>
    <property type="match status" value="1"/>
</dbReference>
<feature type="domain" description="SLH" evidence="1">
    <location>
        <begin position="423"/>
        <end position="482"/>
    </location>
</feature>
<dbReference type="PANTHER" id="PTHR43308:SF5">
    <property type="entry name" value="S-LAYER PROTEIN _ PEPTIDOGLYCAN ENDO-BETA-N-ACETYLGLUCOSAMINIDASE"/>
    <property type="match status" value="1"/>
</dbReference>
<dbReference type="InterPro" id="IPR051465">
    <property type="entry name" value="Cell_Envelope_Struct_Comp"/>
</dbReference>
<dbReference type="InterPro" id="IPR001119">
    <property type="entry name" value="SLH_dom"/>
</dbReference>
<dbReference type="KEGG" id="plig:NAG76_01825"/>
<protein>
    <submittedName>
        <fullName evidence="2">S-layer homology domain-containing protein</fullName>
    </submittedName>
</protein>
<dbReference type="Proteomes" id="UP001056756">
    <property type="component" value="Chromosome"/>
</dbReference>
<proteinExistence type="predicted"/>
<evidence type="ECO:0000313" key="3">
    <source>
        <dbReference type="Proteomes" id="UP001056756"/>
    </source>
</evidence>
<dbReference type="AlphaFoldDB" id="A0A9J6ZG58"/>
<gene>
    <name evidence="2" type="ORF">NAG76_01825</name>
</gene>
<name>A0A9J6ZG58_9BACL</name>